<dbReference type="InterPro" id="IPR012675">
    <property type="entry name" value="Beta-grasp_dom_sf"/>
</dbReference>
<accession>A0A076ELB3</accession>
<dbReference type="InterPro" id="IPR002888">
    <property type="entry name" value="2Fe-2S-bd"/>
</dbReference>
<keyword evidence="2" id="KW-0500">Molybdenum</keyword>
<sequence length="905" mass="96999">MTYTVNGRAFDAEPNPGQCLRTFVRSLGHHGVKKGCDAGDCGACTVWLDGDPVHSCITPAFRAEGREVTTIEGLGSPDDLHPLQRQFRDAPGFQCGFCTAGMIMTSATFTDAQKEDLPRALKGNLCRCTGYRAIEDAVNGVAGVEVAEPGRAVGTSVGAPAATDVVTGRAEFTMDTEIEGMLHLKVLHSPHAHARIVSIDKTAALAVPGVHRVYTWEDVPRKRFTTAIHTDHLVDPDDTYILDDRVRFAGQRVVAVLADTVGAAEEGCRAVVVEYDVLPAVFDPEEAMADGAPQLHGSDDPFVRDPVHNILLELHGEVGDVEAGFAEADVIHEGTYFTPRVQHAHLETHGSIAWMEDGRLHVRTSSQSPSIAKVKLAHLFDLRPDQLRVFCMRVGGGFGGKQEVISEDLVALATLDTGRPVCFEFTREEEFTTASPRHPMKLTITLGARADGTLTAFQVRNVSNTGAYGNHGGETLFAAGAAISAYRCLNKKFDAYSVYTNSVPSGALRGYGMTQPAFAVESAMHELAVALDIDPLELRRRNIVRPGDSLVAIEDGPDDVVFEEDGLGQCIDLVDAALRRTGNGQVLGEDWLVGVGTASSLHETAPPTEHISEAWATLGDDGVYELAVGTVEFGEGTSTAHVQIAATHLGTTPSRVRLVQSDTDRTGFDTGAFASAGLFVAGNAVSRASEALRDRILAFVAAHIGVDVASCAMDDDGVLCDGTHVPLTELLDAARRRGIRFTEARKAYGSPRSVVSNTHGFRIAVHRVTGEIRILYSVHATDAGVIINPVQVRGQIEGGVAQGIGFALTENFRVDDNGVMINPNLRNYRIPTYADIPRTEVLLVDSADSVGPMRAKGMAECCINPVAPALANALEDATGVRFRALPLTPERIYHRIGENRSVPTT</sequence>
<protein>
    <submittedName>
        <fullName evidence="7">Aldehyde oxidase</fullName>
    </submittedName>
</protein>
<dbReference type="SMART" id="SM01008">
    <property type="entry name" value="Ald_Xan_dh_C"/>
    <property type="match status" value="1"/>
</dbReference>
<dbReference type="Gene3D" id="3.10.20.30">
    <property type="match status" value="1"/>
</dbReference>
<keyword evidence="5" id="KW-0408">Iron</keyword>
<dbReference type="InterPro" id="IPR006058">
    <property type="entry name" value="2Fe2S_fd_BS"/>
</dbReference>
<dbReference type="Pfam" id="PF20256">
    <property type="entry name" value="MoCoBD_2"/>
    <property type="match status" value="1"/>
</dbReference>
<dbReference type="Pfam" id="PF01799">
    <property type="entry name" value="Fer2_2"/>
    <property type="match status" value="1"/>
</dbReference>
<evidence type="ECO:0000256" key="4">
    <source>
        <dbReference type="ARBA" id="ARBA00023002"/>
    </source>
</evidence>
<dbReference type="eggNOG" id="COG2080">
    <property type="taxonomic scope" value="Bacteria"/>
</dbReference>
<evidence type="ECO:0000256" key="5">
    <source>
        <dbReference type="ARBA" id="ARBA00023004"/>
    </source>
</evidence>
<dbReference type="InterPro" id="IPR036884">
    <property type="entry name" value="2Fe-2S-bd_dom_sf"/>
</dbReference>
<dbReference type="SUPFAM" id="SSF56003">
    <property type="entry name" value="Molybdenum cofactor-binding domain"/>
    <property type="match status" value="1"/>
</dbReference>
<keyword evidence="3" id="KW-0479">Metal-binding</keyword>
<dbReference type="InterPro" id="IPR000674">
    <property type="entry name" value="Ald_Oxase/Xan_DH_a/b"/>
</dbReference>
<dbReference type="Gene3D" id="1.10.150.120">
    <property type="entry name" value="[2Fe-2S]-binding domain"/>
    <property type="match status" value="1"/>
</dbReference>
<dbReference type="InterPro" id="IPR008274">
    <property type="entry name" value="AldOxase/xan_DH_MoCoBD1"/>
</dbReference>
<dbReference type="InterPro" id="IPR001041">
    <property type="entry name" value="2Fe-2S_ferredoxin-type"/>
</dbReference>
<evidence type="ECO:0000256" key="3">
    <source>
        <dbReference type="ARBA" id="ARBA00022723"/>
    </source>
</evidence>
<feature type="domain" description="2Fe-2S ferredoxin-type" evidence="6">
    <location>
        <begin position="1"/>
        <end position="74"/>
    </location>
</feature>
<name>A0A076ELB3_RHOOP</name>
<dbReference type="InterPro" id="IPR046867">
    <property type="entry name" value="AldOxase/xan_DH_MoCoBD2"/>
</dbReference>
<evidence type="ECO:0000313" key="8">
    <source>
        <dbReference type="Proteomes" id="UP000028488"/>
    </source>
</evidence>
<dbReference type="PROSITE" id="PS00197">
    <property type="entry name" value="2FE2S_FER_1"/>
    <property type="match status" value="1"/>
</dbReference>
<keyword evidence="4" id="KW-0560">Oxidoreductase</keyword>
<dbReference type="PANTHER" id="PTHR11908:SF132">
    <property type="entry name" value="ALDEHYDE OXIDASE 1-RELATED"/>
    <property type="match status" value="1"/>
</dbReference>
<dbReference type="CDD" id="cd00207">
    <property type="entry name" value="fer2"/>
    <property type="match status" value="1"/>
</dbReference>
<dbReference type="EMBL" id="CP008947">
    <property type="protein sequence ID" value="AII06053.1"/>
    <property type="molecule type" value="Genomic_DNA"/>
</dbReference>
<evidence type="ECO:0000256" key="2">
    <source>
        <dbReference type="ARBA" id="ARBA00022505"/>
    </source>
</evidence>
<evidence type="ECO:0000259" key="6">
    <source>
        <dbReference type="PROSITE" id="PS51085"/>
    </source>
</evidence>
<dbReference type="InterPro" id="IPR036856">
    <property type="entry name" value="Ald_Oxase/Xan_DH_a/b_sf"/>
</dbReference>
<dbReference type="RefSeq" id="WP_128639841.1">
    <property type="nucleotide sequence ID" value="NZ_CP008947.1"/>
</dbReference>
<organism evidence="7 8">
    <name type="scientific">Rhodococcus opacus</name>
    <name type="common">Nocardia opaca</name>
    <dbReference type="NCBI Taxonomy" id="37919"/>
    <lineage>
        <taxon>Bacteria</taxon>
        <taxon>Bacillati</taxon>
        <taxon>Actinomycetota</taxon>
        <taxon>Actinomycetes</taxon>
        <taxon>Mycobacteriales</taxon>
        <taxon>Nocardiaceae</taxon>
        <taxon>Rhodococcus</taxon>
    </lineage>
</organism>
<dbReference type="Gene3D" id="3.30.365.10">
    <property type="entry name" value="Aldehyde oxidase/xanthine dehydrogenase, molybdopterin binding domain"/>
    <property type="match status" value="4"/>
</dbReference>
<dbReference type="GO" id="GO:0016491">
    <property type="term" value="F:oxidoreductase activity"/>
    <property type="evidence" value="ECO:0007669"/>
    <property type="project" value="UniProtKB-KW"/>
</dbReference>
<dbReference type="Pfam" id="PF01315">
    <property type="entry name" value="Ald_Xan_dh_C"/>
    <property type="match status" value="1"/>
</dbReference>
<dbReference type="InterPro" id="IPR037165">
    <property type="entry name" value="AldOxase/xan_DH_Mopterin-bd_sf"/>
</dbReference>
<dbReference type="InterPro" id="IPR036010">
    <property type="entry name" value="2Fe-2S_ferredoxin-like_sf"/>
</dbReference>
<reference evidence="7 8" key="1">
    <citation type="submission" date="2014-07" db="EMBL/GenBank/DDBJ databases">
        <title>Genome Sequence of Rhodococcus opacus Strain R7, a Biodegrader of Mono- and Polycyclic Aromatic Hydrocarbons.</title>
        <authorList>
            <person name="Di Gennaro P."/>
            <person name="Zampolli J."/>
            <person name="Presti I."/>
            <person name="Cappelletti M."/>
            <person name="D'Ursi P."/>
            <person name="Orro A."/>
            <person name="Mezzelani A."/>
            <person name="Milanesi L."/>
        </authorList>
    </citation>
    <scope>NUCLEOTIDE SEQUENCE [LARGE SCALE GENOMIC DNA]</scope>
    <source>
        <strain evidence="7 8">R7</strain>
    </source>
</reference>
<dbReference type="SUPFAM" id="SSF54665">
    <property type="entry name" value="CO dehydrogenase molybdoprotein N-domain-like"/>
    <property type="match status" value="1"/>
</dbReference>
<dbReference type="AlphaFoldDB" id="A0A076ELB3"/>
<dbReference type="InterPro" id="IPR016208">
    <property type="entry name" value="Ald_Oxase/xanthine_DH-like"/>
</dbReference>
<evidence type="ECO:0000313" key="7">
    <source>
        <dbReference type="EMBL" id="AII06053.1"/>
    </source>
</evidence>
<dbReference type="GO" id="GO:0051537">
    <property type="term" value="F:2 iron, 2 sulfur cluster binding"/>
    <property type="evidence" value="ECO:0007669"/>
    <property type="project" value="InterPro"/>
</dbReference>
<dbReference type="SUPFAM" id="SSF47741">
    <property type="entry name" value="CO dehydrogenase ISP C-domain like"/>
    <property type="match status" value="1"/>
</dbReference>
<gene>
    <name evidence="7" type="ORF">EP51_16175</name>
</gene>
<evidence type="ECO:0000256" key="1">
    <source>
        <dbReference type="ARBA" id="ARBA00006849"/>
    </source>
</evidence>
<proteinExistence type="inferred from homology"/>
<comment type="similarity">
    <text evidence="1">Belongs to the xanthine dehydrogenase family.</text>
</comment>
<dbReference type="Gene3D" id="3.90.1170.50">
    <property type="entry name" value="Aldehyde oxidase/xanthine dehydrogenase, a/b hammerhead"/>
    <property type="match status" value="1"/>
</dbReference>
<dbReference type="Pfam" id="PF02738">
    <property type="entry name" value="MoCoBD_1"/>
    <property type="match status" value="1"/>
</dbReference>
<dbReference type="Pfam" id="PF00111">
    <property type="entry name" value="Fer2"/>
    <property type="match status" value="1"/>
</dbReference>
<dbReference type="SUPFAM" id="SSF54292">
    <property type="entry name" value="2Fe-2S ferredoxin-like"/>
    <property type="match status" value="1"/>
</dbReference>
<dbReference type="PROSITE" id="PS51085">
    <property type="entry name" value="2FE2S_FER_2"/>
    <property type="match status" value="1"/>
</dbReference>
<dbReference type="Proteomes" id="UP000028488">
    <property type="component" value="Chromosome"/>
</dbReference>
<dbReference type="GO" id="GO:0005506">
    <property type="term" value="F:iron ion binding"/>
    <property type="evidence" value="ECO:0007669"/>
    <property type="project" value="InterPro"/>
</dbReference>
<dbReference type="PANTHER" id="PTHR11908">
    <property type="entry name" value="XANTHINE DEHYDROGENASE"/>
    <property type="match status" value="1"/>
</dbReference>
<dbReference type="eggNOG" id="COG1529">
    <property type="taxonomic scope" value="Bacteria"/>
</dbReference>